<proteinExistence type="predicted"/>
<gene>
    <name evidence="3" type="ORF">ACFFHM_21190</name>
</gene>
<evidence type="ECO:0000313" key="3">
    <source>
        <dbReference type="EMBL" id="MFC0472934.1"/>
    </source>
</evidence>
<dbReference type="EMBL" id="JBHLUX010000090">
    <property type="protein sequence ID" value="MFC0472934.1"/>
    <property type="molecule type" value="Genomic_DNA"/>
</dbReference>
<evidence type="ECO:0000256" key="2">
    <source>
        <dbReference type="SAM" id="Phobius"/>
    </source>
</evidence>
<feature type="region of interest" description="Disordered" evidence="1">
    <location>
        <begin position="24"/>
        <end position="44"/>
    </location>
</feature>
<sequence>MNEDWKDQFDSEQLDQTDIYEHELEKEPSLPPRSRVQRRRSDKKKKFTFSFPIIRLLLFLFFLLIIAALTSPYWLS</sequence>
<protein>
    <submittedName>
        <fullName evidence="3">Uncharacterized protein</fullName>
    </submittedName>
</protein>
<dbReference type="Proteomes" id="UP001589838">
    <property type="component" value="Unassembled WGS sequence"/>
</dbReference>
<evidence type="ECO:0000313" key="4">
    <source>
        <dbReference type="Proteomes" id="UP001589838"/>
    </source>
</evidence>
<keyword evidence="2" id="KW-1133">Transmembrane helix</keyword>
<reference evidence="3 4" key="1">
    <citation type="submission" date="2024-09" db="EMBL/GenBank/DDBJ databases">
        <authorList>
            <person name="Sun Q."/>
            <person name="Mori K."/>
        </authorList>
    </citation>
    <scope>NUCLEOTIDE SEQUENCE [LARGE SCALE GENOMIC DNA]</scope>
    <source>
        <strain evidence="3 4">NCAIM B.02610</strain>
    </source>
</reference>
<organism evidence="3 4">
    <name type="scientific">Halalkalibacter kiskunsagensis</name>
    <dbReference type="NCBI Taxonomy" id="1548599"/>
    <lineage>
        <taxon>Bacteria</taxon>
        <taxon>Bacillati</taxon>
        <taxon>Bacillota</taxon>
        <taxon>Bacilli</taxon>
        <taxon>Bacillales</taxon>
        <taxon>Bacillaceae</taxon>
        <taxon>Halalkalibacter</taxon>
    </lineage>
</organism>
<accession>A0ABV6KI58</accession>
<keyword evidence="4" id="KW-1185">Reference proteome</keyword>
<feature type="compositionally biased region" description="Basic residues" evidence="1">
    <location>
        <begin position="35"/>
        <end position="44"/>
    </location>
</feature>
<evidence type="ECO:0000256" key="1">
    <source>
        <dbReference type="SAM" id="MobiDB-lite"/>
    </source>
</evidence>
<dbReference type="RefSeq" id="WP_335961277.1">
    <property type="nucleotide sequence ID" value="NZ_JAXBLX010000015.1"/>
</dbReference>
<feature type="transmembrane region" description="Helical" evidence="2">
    <location>
        <begin position="47"/>
        <end position="75"/>
    </location>
</feature>
<name>A0ABV6KI58_9BACI</name>
<keyword evidence="2" id="KW-0472">Membrane</keyword>
<comment type="caution">
    <text evidence="3">The sequence shown here is derived from an EMBL/GenBank/DDBJ whole genome shotgun (WGS) entry which is preliminary data.</text>
</comment>
<keyword evidence="2" id="KW-0812">Transmembrane</keyword>